<keyword evidence="1" id="KW-0808">Transferase</keyword>
<proteinExistence type="predicted"/>
<keyword evidence="1" id="KW-0032">Aminotransferase</keyword>
<organism evidence="1 2">
    <name type="scientific">Candidatus Marinarcus aquaticus</name>
    <dbReference type="NCBI Taxonomy" id="2044504"/>
    <lineage>
        <taxon>Bacteria</taxon>
        <taxon>Pseudomonadati</taxon>
        <taxon>Campylobacterota</taxon>
        <taxon>Epsilonproteobacteria</taxon>
        <taxon>Campylobacterales</taxon>
        <taxon>Arcobacteraceae</taxon>
        <taxon>Candidatus Marinarcus</taxon>
    </lineage>
</organism>
<dbReference type="SUPFAM" id="SSF56752">
    <property type="entry name" value="D-aminoacid aminotransferase-like PLP-dependent enzymes"/>
    <property type="match status" value="1"/>
</dbReference>
<dbReference type="AlphaFoldDB" id="A0A4Q0XPA4"/>
<dbReference type="Proteomes" id="UP000290657">
    <property type="component" value="Unassembled WGS sequence"/>
</dbReference>
<keyword evidence="2" id="KW-1185">Reference proteome</keyword>
<dbReference type="InterPro" id="IPR043132">
    <property type="entry name" value="BCAT-like_C"/>
</dbReference>
<gene>
    <name evidence="1" type="ORF">CRV04_08465</name>
</gene>
<name>A0A4Q0XPA4_9BACT</name>
<reference evidence="1 2" key="1">
    <citation type="submission" date="2017-10" db="EMBL/GenBank/DDBJ databases">
        <title>Genomics of the genus Arcobacter.</title>
        <authorList>
            <person name="Perez-Cataluna A."/>
            <person name="Figueras M.J."/>
        </authorList>
    </citation>
    <scope>NUCLEOTIDE SEQUENCE [LARGE SCALE GENOMIC DNA]</scope>
    <source>
        <strain evidence="1 2">CECT 8987</strain>
    </source>
</reference>
<protein>
    <submittedName>
        <fullName evidence="1">Branched-chain amino acid aminotransferase</fullName>
    </submittedName>
</protein>
<dbReference type="InterPro" id="IPR043131">
    <property type="entry name" value="BCAT-like_N"/>
</dbReference>
<dbReference type="Gene3D" id="3.30.470.10">
    <property type="match status" value="1"/>
</dbReference>
<dbReference type="OrthoDB" id="1148709at2"/>
<dbReference type="Gene3D" id="3.20.10.10">
    <property type="entry name" value="D-amino Acid Aminotransferase, subunit A, domain 2"/>
    <property type="match status" value="1"/>
</dbReference>
<comment type="caution">
    <text evidence="1">The sequence shown here is derived from an EMBL/GenBank/DDBJ whole genome shotgun (WGS) entry which is preliminary data.</text>
</comment>
<dbReference type="InterPro" id="IPR036038">
    <property type="entry name" value="Aminotransferase-like"/>
</dbReference>
<sequence length="191" mass="22088">MNEEETYFETIKCDDGIAFNLEYHNRRIARTISLNINLQEYILPINDNFLKCKVLYDEYGVVDVEYSEYEKRTIQSFKIIEDNSIEYAKKSLDRSVLELAFNQRQTADEIIIVKDGLLTDTSISNIALYDGSHWLTPKKPLLLGTTRERLLEHKELIEANLTIADLKSAKKIALLNAMIGMDVLENYSLLM</sequence>
<dbReference type="EMBL" id="PDKN01000005">
    <property type="protein sequence ID" value="RXJ56440.1"/>
    <property type="molecule type" value="Genomic_DNA"/>
</dbReference>
<dbReference type="Pfam" id="PF01063">
    <property type="entry name" value="Aminotran_4"/>
    <property type="match status" value="1"/>
</dbReference>
<accession>A0A4Q0XPA4</accession>
<evidence type="ECO:0000313" key="1">
    <source>
        <dbReference type="EMBL" id="RXJ56440.1"/>
    </source>
</evidence>
<dbReference type="RefSeq" id="WP_128996414.1">
    <property type="nucleotide sequence ID" value="NZ_PDKN01000005.1"/>
</dbReference>
<dbReference type="InterPro" id="IPR001544">
    <property type="entry name" value="Aminotrans_IV"/>
</dbReference>
<dbReference type="GO" id="GO:0008483">
    <property type="term" value="F:transaminase activity"/>
    <property type="evidence" value="ECO:0007669"/>
    <property type="project" value="UniProtKB-KW"/>
</dbReference>
<evidence type="ECO:0000313" key="2">
    <source>
        <dbReference type="Proteomes" id="UP000290657"/>
    </source>
</evidence>